<feature type="domain" description="TonB C-terminal" evidence="2">
    <location>
        <begin position="391"/>
        <end position="441"/>
    </location>
</feature>
<evidence type="ECO:0000259" key="2">
    <source>
        <dbReference type="Pfam" id="PF03544"/>
    </source>
</evidence>
<keyword evidence="1" id="KW-1133">Transmembrane helix</keyword>
<sequence length="446" mass="48691">MQQTNNTYPFYGPEDIKRYLSGSMNAQEMHDMEKAALSDPLLADAIDGFRGFRNANAAIVDKHLNDIRAAILGTQEKENLVVPITKNNNSWWRWAAAACSLGIIASSIWWFTQKDQNGIGKSPVAVIETPTAEEQKPAPALQNSDSVETALTDIKKAGKIPTPLVAEQPVADLSKGKSKINAFSESKNSTVPVEAAAEVTPDAPLIAATNSEAQPAQQQDFNVSQQLMIRGDKAYARSKNELKAAITSQPPKMIYGKVTDKRGIPVPSATIAFSPNKGTVTNSDGSFALPADDSSVKATISMVSYQQTVATLTPGKSNNITLSKMDQDLNETVVVGYGQQKRKGKLGDFQKFKAKTEAPNEEVIYPEEGWSDFYQELGSNLGVDKSKATKTLQIKFTVDENGDPVDFTIVESPDEILTKKAIEFIKKSKWKNFKLDKKALVKIEVN</sequence>
<proteinExistence type="predicted"/>
<evidence type="ECO:0000256" key="1">
    <source>
        <dbReference type="SAM" id="Phobius"/>
    </source>
</evidence>
<evidence type="ECO:0000313" key="4">
    <source>
        <dbReference type="Proteomes" id="UP001202248"/>
    </source>
</evidence>
<gene>
    <name evidence="3" type="ORF">MKP09_04630</name>
</gene>
<dbReference type="Gene3D" id="2.60.40.1120">
    <property type="entry name" value="Carboxypeptidase-like, regulatory domain"/>
    <property type="match status" value="1"/>
</dbReference>
<dbReference type="Gene3D" id="3.30.1150.10">
    <property type="match status" value="1"/>
</dbReference>
<name>A0ABS9SFT9_9BACT</name>
<dbReference type="EMBL" id="JAKWBL010000001">
    <property type="protein sequence ID" value="MCH5597236.1"/>
    <property type="molecule type" value="Genomic_DNA"/>
</dbReference>
<dbReference type="Pfam" id="PF13715">
    <property type="entry name" value="CarbopepD_reg_2"/>
    <property type="match status" value="1"/>
</dbReference>
<dbReference type="RefSeq" id="WP_240826635.1">
    <property type="nucleotide sequence ID" value="NZ_JAKWBL010000001.1"/>
</dbReference>
<keyword evidence="1" id="KW-0472">Membrane</keyword>
<dbReference type="Pfam" id="PF03544">
    <property type="entry name" value="TonB_C"/>
    <property type="match status" value="1"/>
</dbReference>
<feature type="transmembrane region" description="Helical" evidence="1">
    <location>
        <begin position="91"/>
        <end position="111"/>
    </location>
</feature>
<dbReference type="InterPro" id="IPR008969">
    <property type="entry name" value="CarboxyPept-like_regulatory"/>
</dbReference>
<protein>
    <submittedName>
        <fullName evidence="3">Carboxypeptidase-like regulatory domain-containing protein</fullName>
    </submittedName>
</protein>
<dbReference type="SUPFAM" id="SSF49464">
    <property type="entry name" value="Carboxypeptidase regulatory domain-like"/>
    <property type="match status" value="1"/>
</dbReference>
<dbReference type="SUPFAM" id="SSF74653">
    <property type="entry name" value="TolA/TonB C-terminal domain"/>
    <property type="match status" value="1"/>
</dbReference>
<dbReference type="InterPro" id="IPR037682">
    <property type="entry name" value="TonB_C"/>
</dbReference>
<keyword evidence="4" id="KW-1185">Reference proteome</keyword>
<comment type="caution">
    <text evidence="3">The sequence shown here is derived from an EMBL/GenBank/DDBJ whole genome shotgun (WGS) entry which is preliminary data.</text>
</comment>
<accession>A0ABS9SFT9</accession>
<reference evidence="3 4" key="1">
    <citation type="submission" date="2022-02" db="EMBL/GenBank/DDBJ databases">
        <authorList>
            <person name="Min J."/>
        </authorList>
    </citation>
    <scope>NUCLEOTIDE SEQUENCE [LARGE SCALE GENOMIC DNA]</scope>
    <source>
        <strain evidence="3 4">GR10-1</strain>
    </source>
</reference>
<evidence type="ECO:0000313" key="3">
    <source>
        <dbReference type="EMBL" id="MCH5597236.1"/>
    </source>
</evidence>
<keyword evidence="1" id="KW-0812">Transmembrane</keyword>
<organism evidence="3 4">
    <name type="scientific">Niabella ginsengisoli</name>
    <dbReference type="NCBI Taxonomy" id="522298"/>
    <lineage>
        <taxon>Bacteria</taxon>
        <taxon>Pseudomonadati</taxon>
        <taxon>Bacteroidota</taxon>
        <taxon>Chitinophagia</taxon>
        <taxon>Chitinophagales</taxon>
        <taxon>Chitinophagaceae</taxon>
        <taxon>Niabella</taxon>
    </lineage>
</organism>
<dbReference type="Proteomes" id="UP001202248">
    <property type="component" value="Unassembled WGS sequence"/>
</dbReference>